<sequence length="319" mass="33820">MNLRLLVQAIATFLTNAHLKGFITGKIYDGSLKRACVPTLNCYSCPGALFSCPVGAAQVILSSGGTGENAGATGEAAAAVPLREKVWNVLTGTPLFVIGLMTAVGALFGRATCGWLCPFGLLQDLLHRLPFPKFRAPRALRLGKYLFLVVLVVLMPLFWVDSSGFSEPAYCKYVCPAGTLQGGLLLPALNPDLRRLLGHLFAWKLALLALFLLAMPFIARPFCSWACPIGAFLAPFNRISLLRLTLDADRCVRCGACRQVCVAGLDPVDGLDAPDCVRCLACAQACPLHLIKVEAPFLPAPTSAPAPTESAGAGAPPSR</sequence>
<evidence type="ECO:0000256" key="5">
    <source>
        <dbReference type="ARBA" id="ARBA00023004"/>
    </source>
</evidence>
<dbReference type="PANTHER" id="PTHR30176">
    <property type="entry name" value="FERREDOXIN-TYPE PROTEIN NAPH"/>
    <property type="match status" value="1"/>
</dbReference>
<dbReference type="GO" id="GO:0005886">
    <property type="term" value="C:plasma membrane"/>
    <property type="evidence" value="ECO:0007669"/>
    <property type="project" value="TreeGrafter"/>
</dbReference>
<evidence type="ECO:0000256" key="2">
    <source>
        <dbReference type="ARBA" id="ARBA00022485"/>
    </source>
</evidence>
<accession>A0A367ZJZ3</accession>
<evidence type="ECO:0000256" key="3">
    <source>
        <dbReference type="ARBA" id="ARBA00022723"/>
    </source>
</evidence>
<gene>
    <name evidence="9" type="ORF">OZSIB_1835</name>
</gene>
<dbReference type="EMBL" id="QOQW01000028">
    <property type="protein sequence ID" value="RCK78059.1"/>
    <property type="molecule type" value="Genomic_DNA"/>
</dbReference>
<dbReference type="InterPro" id="IPR051684">
    <property type="entry name" value="Electron_Trans/Redox"/>
</dbReference>
<keyword evidence="6" id="KW-0411">Iron-sulfur</keyword>
<dbReference type="InterPro" id="IPR017896">
    <property type="entry name" value="4Fe4S_Fe-S-bd"/>
</dbReference>
<proteinExistence type="predicted"/>
<keyword evidence="1" id="KW-0813">Transport</keyword>
<feature type="domain" description="4Fe-4S ferredoxin-type" evidence="8">
    <location>
        <begin position="272"/>
        <end position="296"/>
    </location>
</feature>
<evidence type="ECO:0000256" key="4">
    <source>
        <dbReference type="ARBA" id="ARBA00022982"/>
    </source>
</evidence>
<dbReference type="GO" id="GO:0051539">
    <property type="term" value="F:4 iron, 4 sulfur cluster binding"/>
    <property type="evidence" value="ECO:0007669"/>
    <property type="project" value="UniProtKB-KW"/>
</dbReference>
<keyword evidence="7" id="KW-0812">Transmembrane</keyword>
<dbReference type="PROSITE" id="PS51379">
    <property type="entry name" value="4FE4S_FER_2"/>
    <property type="match status" value="2"/>
</dbReference>
<keyword evidence="7" id="KW-1133">Transmembrane helix</keyword>
<dbReference type="Pfam" id="PF12801">
    <property type="entry name" value="Fer4_5"/>
    <property type="match status" value="3"/>
</dbReference>
<evidence type="ECO:0000256" key="7">
    <source>
        <dbReference type="SAM" id="Phobius"/>
    </source>
</evidence>
<evidence type="ECO:0000256" key="1">
    <source>
        <dbReference type="ARBA" id="ARBA00022448"/>
    </source>
</evidence>
<feature type="transmembrane region" description="Helical" evidence="7">
    <location>
        <begin position="200"/>
        <end position="219"/>
    </location>
</feature>
<feature type="transmembrane region" description="Helical" evidence="7">
    <location>
        <begin position="142"/>
        <end position="160"/>
    </location>
</feature>
<name>A0A367ZJZ3_9BACT</name>
<evidence type="ECO:0000313" key="10">
    <source>
        <dbReference type="Proteomes" id="UP000252355"/>
    </source>
</evidence>
<dbReference type="Gene3D" id="3.30.70.20">
    <property type="match status" value="1"/>
</dbReference>
<keyword evidence="5" id="KW-0408">Iron</keyword>
<dbReference type="Proteomes" id="UP000252355">
    <property type="component" value="Unassembled WGS sequence"/>
</dbReference>
<dbReference type="PANTHER" id="PTHR30176:SF3">
    <property type="entry name" value="FERREDOXIN-TYPE PROTEIN NAPH"/>
    <property type="match status" value="1"/>
</dbReference>
<organism evidence="9 10">
    <name type="scientific">Candidatus Ozemobacter sibiricus</name>
    <dbReference type="NCBI Taxonomy" id="2268124"/>
    <lineage>
        <taxon>Bacteria</taxon>
        <taxon>Candidatus Ozemobacteria</taxon>
        <taxon>Candidatus Ozemobacterales</taxon>
        <taxon>Candidatus Ozemobacteraceae</taxon>
        <taxon>Candidatus Ozemobacter</taxon>
    </lineage>
</organism>
<reference evidence="9 10" key="1">
    <citation type="submission" date="2018-05" db="EMBL/GenBank/DDBJ databases">
        <title>A metagenomic window into the 2 km-deep terrestrial subsurface aquifer revealed taxonomically and functionally diverse microbial community comprising novel uncultured bacterial lineages.</title>
        <authorList>
            <person name="Kadnikov V.V."/>
            <person name="Mardanov A.V."/>
            <person name="Beletsky A.V."/>
            <person name="Banks D."/>
            <person name="Pimenov N.V."/>
            <person name="Frank Y.A."/>
            <person name="Karnachuk O.V."/>
            <person name="Ravin N.V."/>
        </authorList>
    </citation>
    <scope>NUCLEOTIDE SEQUENCE [LARGE SCALE GENOMIC DNA]</scope>
    <source>
        <strain evidence="9">BY5</strain>
    </source>
</reference>
<keyword evidence="7" id="KW-0472">Membrane</keyword>
<evidence type="ECO:0000256" key="6">
    <source>
        <dbReference type="ARBA" id="ARBA00023014"/>
    </source>
</evidence>
<dbReference type="SUPFAM" id="SSF54862">
    <property type="entry name" value="4Fe-4S ferredoxins"/>
    <property type="match status" value="1"/>
</dbReference>
<comment type="caution">
    <text evidence="9">The sequence shown here is derived from an EMBL/GenBank/DDBJ whole genome shotgun (WGS) entry which is preliminary data.</text>
</comment>
<dbReference type="GO" id="GO:0046872">
    <property type="term" value="F:metal ion binding"/>
    <property type="evidence" value="ECO:0007669"/>
    <property type="project" value="UniProtKB-KW"/>
</dbReference>
<dbReference type="AlphaFoldDB" id="A0A367ZJZ3"/>
<feature type="transmembrane region" description="Helical" evidence="7">
    <location>
        <begin position="95"/>
        <end position="121"/>
    </location>
</feature>
<evidence type="ECO:0000259" key="8">
    <source>
        <dbReference type="PROSITE" id="PS51379"/>
    </source>
</evidence>
<keyword evidence="3" id="KW-0479">Metal-binding</keyword>
<feature type="domain" description="4Fe-4S ferredoxin-type" evidence="8">
    <location>
        <begin position="242"/>
        <end position="271"/>
    </location>
</feature>
<protein>
    <submittedName>
        <fullName evidence="9">Ferredoxin</fullName>
    </submittedName>
</protein>
<dbReference type="PROSITE" id="PS00198">
    <property type="entry name" value="4FE4S_FER_1"/>
    <property type="match status" value="1"/>
</dbReference>
<dbReference type="InterPro" id="IPR017900">
    <property type="entry name" value="4Fe4S_Fe_S_CS"/>
</dbReference>
<keyword evidence="4" id="KW-0249">Electron transport</keyword>
<evidence type="ECO:0000313" key="9">
    <source>
        <dbReference type="EMBL" id="RCK78059.1"/>
    </source>
</evidence>
<keyword evidence="2" id="KW-0004">4Fe-4S</keyword>